<organism evidence="1 2">
    <name type="scientific">Persea americana</name>
    <name type="common">Avocado</name>
    <dbReference type="NCBI Taxonomy" id="3435"/>
    <lineage>
        <taxon>Eukaryota</taxon>
        <taxon>Viridiplantae</taxon>
        <taxon>Streptophyta</taxon>
        <taxon>Embryophyta</taxon>
        <taxon>Tracheophyta</taxon>
        <taxon>Spermatophyta</taxon>
        <taxon>Magnoliopsida</taxon>
        <taxon>Magnoliidae</taxon>
        <taxon>Laurales</taxon>
        <taxon>Lauraceae</taxon>
        <taxon>Persea</taxon>
    </lineage>
</organism>
<reference evidence="1 2" key="1">
    <citation type="journal article" date="2022" name="Hortic Res">
        <title>A haplotype resolved chromosomal level avocado genome allows analysis of novel avocado genes.</title>
        <authorList>
            <person name="Nath O."/>
            <person name="Fletcher S.J."/>
            <person name="Hayward A."/>
            <person name="Shaw L.M."/>
            <person name="Masouleh A.K."/>
            <person name="Furtado A."/>
            <person name="Henry R.J."/>
            <person name="Mitter N."/>
        </authorList>
    </citation>
    <scope>NUCLEOTIDE SEQUENCE [LARGE SCALE GENOMIC DNA]</scope>
    <source>
        <strain evidence="2">cv. Hass</strain>
    </source>
</reference>
<name>A0ACC2M5C2_PERAE</name>
<comment type="caution">
    <text evidence="1">The sequence shown here is derived from an EMBL/GenBank/DDBJ whole genome shotgun (WGS) entry which is preliminary data.</text>
</comment>
<sequence length="127" mass="13896">MGSSYYGDLSLGNGRSGSSRKGKKSNSDKPKQPQRGLGVAQLEKIRLRDQMMGLGEGETTNIRHGESQSSVAARWNQYSGIPQSQQPAKASMTQQFLRPPMKDSMGSSSQTTLESMDTQELDLDLKL</sequence>
<accession>A0ACC2M5C2</accession>
<dbReference type="Proteomes" id="UP001234297">
    <property type="component" value="Chromosome 5"/>
</dbReference>
<evidence type="ECO:0000313" key="2">
    <source>
        <dbReference type="Proteomes" id="UP001234297"/>
    </source>
</evidence>
<dbReference type="EMBL" id="CM056813">
    <property type="protein sequence ID" value="KAJ8640831.1"/>
    <property type="molecule type" value="Genomic_DNA"/>
</dbReference>
<gene>
    <name evidence="1" type="ORF">MRB53_017525</name>
</gene>
<keyword evidence="2" id="KW-1185">Reference proteome</keyword>
<proteinExistence type="predicted"/>
<protein>
    <submittedName>
        <fullName evidence="1">Uncharacterized protein</fullName>
    </submittedName>
</protein>
<evidence type="ECO:0000313" key="1">
    <source>
        <dbReference type="EMBL" id="KAJ8640831.1"/>
    </source>
</evidence>